<keyword evidence="2" id="KW-0012">Acyltransferase</keyword>
<dbReference type="RefSeq" id="WP_211936607.1">
    <property type="nucleotide sequence ID" value="NZ_CP073078.1"/>
</dbReference>
<organism evidence="5 6">
    <name type="scientific">Phenylobacterium montanum</name>
    <dbReference type="NCBI Taxonomy" id="2823693"/>
    <lineage>
        <taxon>Bacteria</taxon>
        <taxon>Pseudomonadati</taxon>
        <taxon>Pseudomonadota</taxon>
        <taxon>Alphaproteobacteria</taxon>
        <taxon>Caulobacterales</taxon>
        <taxon>Caulobacteraceae</taxon>
        <taxon>Phenylobacterium</taxon>
    </lineage>
</organism>
<dbReference type="EMBL" id="CP073078">
    <property type="protein sequence ID" value="QUD86555.1"/>
    <property type="molecule type" value="Genomic_DNA"/>
</dbReference>
<accession>A0A975FW93</accession>
<evidence type="ECO:0000259" key="4">
    <source>
        <dbReference type="PROSITE" id="PS51186"/>
    </source>
</evidence>
<dbReference type="Pfam" id="PF13302">
    <property type="entry name" value="Acetyltransf_3"/>
    <property type="match status" value="1"/>
</dbReference>
<reference evidence="5" key="1">
    <citation type="submission" date="2021-04" db="EMBL/GenBank/DDBJ databases">
        <title>The complete genome sequence of Caulobacter sp. S6.</title>
        <authorList>
            <person name="Tang Y."/>
            <person name="Ouyang W."/>
            <person name="Liu Q."/>
            <person name="Huang B."/>
            <person name="Guo Z."/>
            <person name="Lei P."/>
        </authorList>
    </citation>
    <scope>NUCLEOTIDE SEQUENCE</scope>
    <source>
        <strain evidence="5">S6</strain>
    </source>
</reference>
<dbReference type="InterPro" id="IPR016181">
    <property type="entry name" value="Acyl_CoA_acyltransferase"/>
</dbReference>
<evidence type="ECO:0000313" key="6">
    <source>
        <dbReference type="Proteomes" id="UP000676409"/>
    </source>
</evidence>
<name>A0A975FW93_9CAUL</name>
<dbReference type="KEGG" id="caul:KCG34_15850"/>
<evidence type="ECO:0000256" key="1">
    <source>
        <dbReference type="ARBA" id="ARBA00022679"/>
    </source>
</evidence>
<dbReference type="AlphaFoldDB" id="A0A975FW93"/>
<sequence>MSVIERTPKIETRRLALRAPAFSDAPRVAALANDLGVARMTTRIPHPYSRGEAEGFLARMAALDYRREAVFAIEHEDDGVVGLIGMHPTGQFGPEIGYWLGRPWWGRGFATEAALALLSWIKQEKRARAVISGHFIDNPASGRVLQKAGFLYTGVIEPRYSTARDAVVDTRMMVWIA</sequence>
<keyword evidence="6" id="KW-1185">Reference proteome</keyword>
<evidence type="ECO:0000256" key="2">
    <source>
        <dbReference type="ARBA" id="ARBA00023315"/>
    </source>
</evidence>
<protein>
    <submittedName>
        <fullName evidence="5">GNAT family N-acetyltransferase</fullName>
    </submittedName>
</protein>
<feature type="domain" description="N-acetyltransferase" evidence="4">
    <location>
        <begin position="15"/>
        <end position="174"/>
    </location>
</feature>
<dbReference type="GO" id="GO:0016747">
    <property type="term" value="F:acyltransferase activity, transferring groups other than amino-acyl groups"/>
    <property type="evidence" value="ECO:0007669"/>
    <property type="project" value="InterPro"/>
</dbReference>
<dbReference type="SUPFAM" id="SSF55729">
    <property type="entry name" value="Acyl-CoA N-acyltransferases (Nat)"/>
    <property type="match status" value="1"/>
</dbReference>
<evidence type="ECO:0000256" key="3">
    <source>
        <dbReference type="ARBA" id="ARBA00038502"/>
    </source>
</evidence>
<comment type="similarity">
    <text evidence="3">Belongs to the acetyltransferase family. RimJ subfamily.</text>
</comment>
<dbReference type="InterPro" id="IPR051531">
    <property type="entry name" value="N-acetyltransferase"/>
</dbReference>
<dbReference type="InterPro" id="IPR000182">
    <property type="entry name" value="GNAT_dom"/>
</dbReference>
<keyword evidence="1" id="KW-0808">Transferase</keyword>
<dbReference type="PANTHER" id="PTHR43792">
    <property type="entry name" value="GNAT FAMILY, PUTATIVE (AFU_ORTHOLOGUE AFUA_3G00765)-RELATED-RELATED"/>
    <property type="match status" value="1"/>
</dbReference>
<dbReference type="PANTHER" id="PTHR43792:SF8">
    <property type="entry name" value="[RIBOSOMAL PROTEIN US5]-ALANINE N-ACETYLTRANSFERASE"/>
    <property type="match status" value="1"/>
</dbReference>
<dbReference type="Gene3D" id="3.40.630.30">
    <property type="match status" value="1"/>
</dbReference>
<dbReference type="PROSITE" id="PS51186">
    <property type="entry name" value="GNAT"/>
    <property type="match status" value="1"/>
</dbReference>
<gene>
    <name evidence="5" type="ORF">KCG34_15850</name>
</gene>
<evidence type="ECO:0000313" key="5">
    <source>
        <dbReference type="EMBL" id="QUD86555.1"/>
    </source>
</evidence>
<dbReference type="Proteomes" id="UP000676409">
    <property type="component" value="Chromosome"/>
</dbReference>
<proteinExistence type="inferred from homology"/>